<reference evidence="14" key="1">
    <citation type="submission" date="2021-01" db="EMBL/GenBank/DDBJ databases">
        <title>Modified the classification status of verrucomicrobia.</title>
        <authorList>
            <person name="Feng X."/>
        </authorList>
    </citation>
    <scope>NUCLEOTIDE SEQUENCE</scope>
    <source>
        <strain evidence="14">5K15</strain>
    </source>
</reference>
<dbReference type="PANTHER" id="PTHR43014">
    <property type="entry name" value="MERCURIC REDUCTASE"/>
    <property type="match status" value="1"/>
</dbReference>
<feature type="disulfide bond" description="Redox-active" evidence="9">
    <location>
        <begin position="72"/>
        <end position="77"/>
    </location>
</feature>
<protein>
    <submittedName>
        <fullName evidence="14">Mercuric reductase</fullName>
    </submittedName>
</protein>
<evidence type="ECO:0000256" key="8">
    <source>
        <dbReference type="PIRSR" id="PIRSR000350-3"/>
    </source>
</evidence>
<evidence type="ECO:0000259" key="12">
    <source>
        <dbReference type="Pfam" id="PF02852"/>
    </source>
</evidence>
<dbReference type="NCBIfam" id="NF004991">
    <property type="entry name" value="PRK06370.1-3"/>
    <property type="match status" value="1"/>
</dbReference>
<feature type="binding site" evidence="8">
    <location>
        <position position="338"/>
    </location>
    <ligand>
        <name>FAD</name>
        <dbReference type="ChEBI" id="CHEBI:57692"/>
    </ligand>
</feature>
<dbReference type="Pfam" id="PF02852">
    <property type="entry name" value="Pyr_redox_dim"/>
    <property type="match status" value="1"/>
</dbReference>
<feature type="binding site" evidence="8">
    <location>
        <begin position="207"/>
        <end position="214"/>
    </location>
    <ligand>
        <name>NAD(+)</name>
        <dbReference type="ChEBI" id="CHEBI:57540"/>
    </ligand>
</feature>
<dbReference type="InterPro" id="IPR016156">
    <property type="entry name" value="FAD/NAD-linked_Rdtase_dimer_sf"/>
</dbReference>
<keyword evidence="15" id="KW-1185">Reference proteome</keyword>
<feature type="domain" description="Pyridine nucleotide-disulphide oxidoreductase dimerisation" evidence="12">
    <location>
        <begin position="373"/>
        <end position="481"/>
    </location>
</feature>
<feature type="region of interest" description="Disordered" evidence="11">
    <location>
        <begin position="1"/>
        <end position="25"/>
    </location>
</feature>
<dbReference type="GO" id="GO:0016668">
    <property type="term" value="F:oxidoreductase activity, acting on a sulfur group of donors, NAD(P) as acceptor"/>
    <property type="evidence" value="ECO:0007669"/>
    <property type="project" value="InterPro"/>
</dbReference>
<dbReference type="SUPFAM" id="SSF51905">
    <property type="entry name" value="FAD/NAD(P)-binding domain"/>
    <property type="match status" value="1"/>
</dbReference>
<dbReference type="GO" id="GO:0003955">
    <property type="term" value="F:NAD(P)H dehydrogenase (quinone) activity"/>
    <property type="evidence" value="ECO:0007669"/>
    <property type="project" value="TreeGrafter"/>
</dbReference>
<evidence type="ECO:0000256" key="9">
    <source>
        <dbReference type="PIRSR" id="PIRSR000350-4"/>
    </source>
</evidence>
<sequence>MNNSPLFEPDTAPNRDLKSNVAPDDWTNPKPEAVYNLVIIGAGPCGLIAAAGAAGLGAKVALIERHAMGGDCLNVGCVPSKGLIRAARAAAHVRQSAKFGILAAEPEIDFTAAIHRMRQLRANISDVDSVQRYQEELGVDVFLGDAAFSSANTVKVGGQELTFKKALIATGARAARIPIPGLWEAGAFTNETIFSITELPKRLAVIGAGPIGVELAQAFARFGSEVTLIQHGEHILSKEDPDAAEIVHQSLVHDGVTIHCRTELERVSKDGAEPTLQLKHSDGNSSALKVDAILVAAGRQPNIESLQLEAAGVSSRQHGVEVDDRLRTSNPNIYAAGDVAMRHQFTHTADAAARIVIQNALFLGRKKLSDLVIPWCTYSEPEIAHVGMYQHEAEEKGLETDVYRQDFNHVDRAILDGETDGFVKVITRKGSAEILGATIVANHAGELISEITLAMTHGLGLDKIASTIHSYPTQAEAIKKVADSYSRTKLTPMVSKLFKKWLAWSRR</sequence>
<keyword evidence="8" id="KW-0520">NAD</keyword>
<dbReference type="PROSITE" id="PS00076">
    <property type="entry name" value="PYRIDINE_REDOX_1"/>
    <property type="match status" value="1"/>
</dbReference>
<dbReference type="Gene3D" id="3.50.50.60">
    <property type="entry name" value="FAD/NAD(P)-binding domain"/>
    <property type="match status" value="2"/>
</dbReference>
<dbReference type="AlphaFoldDB" id="A0AAE2S966"/>
<dbReference type="PIRSF" id="PIRSF000350">
    <property type="entry name" value="Mercury_reductase_MerA"/>
    <property type="match status" value="1"/>
</dbReference>
<dbReference type="Gene3D" id="3.30.390.30">
    <property type="match status" value="1"/>
</dbReference>
<comment type="cofactor">
    <cofactor evidence="8">
        <name>FAD</name>
        <dbReference type="ChEBI" id="CHEBI:57692"/>
    </cofactor>
    <text evidence="8">Binds 1 FAD per subunit.</text>
</comment>
<dbReference type="PRINTS" id="PR00368">
    <property type="entry name" value="FADPNR"/>
</dbReference>
<keyword evidence="6" id="KW-1015">Disulfide bond</keyword>
<comment type="caution">
    <text evidence="14">The sequence shown here is derived from an EMBL/GenBank/DDBJ whole genome shotgun (WGS) entry which is preliminary data.</text>
</comment>
<dbReference type="GO" id="GO:0050660">
    <property type="term" value="F:flavin adenine dinucleotide binding"/>
    <property type="evidence" value="ECO:0007669"/>
    <property type="project" value="TreeGrafter"/>
</dbReference>
<evidence type="ECO:0000256" key="7">
    <source>
        <dbReference type="ARBA" id="ARBA00023284"/>
    </source>
</evidence>
<gene>
    <name evidence="14" type="ORF">JIN83_00490</name>
</gene>
<keyword evidence="3 8" id="KW-0274">FAD</keyword>
<proteinExistence type="inferred from homology"/>
<dbReference type="SUPFAM" id="SSF55424">
    <property type="entry name" value="FAD/NAD-linked reductases, dimerisation (C-terminal) domain"/>
    <property type="match status" value="1"/>
</dbReference>
<dbReference type="PRINTS" id="PR00411">
    <property type="entry name" value="PNDRDTASEI"/>
</dbReference>
<evidence type="ECO:0000256" key="5">
    <source>
        <dbReference type="ARBA" id="ARBA00023002"/>
    </source>
</evidence>
<evidence type="ECO:0000256" key="11">
    <source>
        <dbReference type="SAM" id="MobiDB-lite"/>
    </source>
</evidence>
<dbReference type="EMBL" id="JAENIG010000001">
    <property type="protein sequence ID" value="MBK1853426.1"/>
    <property type="molecule type" value="Genomic_DNA"/>
</dbReference>
<feature type="binding site" evidence="8">
    <location>
        <position position="298"/>
    </location>
    <ligand>
        <name>NAD(+)</name>
        <dbReference type="ChEBI" id="CHEBI:57540"/>
    </ligand>
</feature>
<dbReference type="InterPro" id="IPR012999">
    <property type="entry name" value="Pyr_OxRdtase_I_AS"/>
</dbReference>
<keyword evidence="8" id="KW-0547">Nucleotide-binding</keyword>
<keyword evidence="5 10" id="KW-0560">Oxidoreductase</keyword>
<dbReference type="PANTHER" id="PTHR43014:SF2">
    <property type="entry name" value="MERCURIC REDUCTASE"/>
    <property type="match status" value="1"/>
</dbReference>
<dbReference type="Proteomes" id="UP000634206">
    <property type="component" value="Unassembled WGS sequence"/>
</dbReference>
<evidence type="ECO:0000256" key="3">
    <source>
        <dbReference type="ARBA" id="ARBA00022827"/>
    </source>
</evidence>
<feature type="binding site" evidence="8">
    <location>
        <position position="81"/>
    </location>
    <ligand>
        <name>FAD</name>
        <dbReference type="ChEBI" id="CHEBI:57692"/>
    </ligand>
</feature>
<keyword evidence="7 10" id="KW-0676">Redox-active center</keyword>
<evidence type="ECO:0000313" key="14">
    <source>
        <dbReference type="EMBL" id="MBK1853426.1"/>
    </source>
</evidence>
<dbReference type="FunFam" id="3.50.50.60:FF:000379">
    <property type="entry name" value="Mercuric reductase"/>
    <property type="match status" value="1"/>
</dbReference>
<dbReference type="InterPro" id="IPR036188">
    <property type="entry name" value="FAD/NAD-bd_sf"/>
</dbReference>
<evidence type="ECO:0000256" key="4">
    <source>
        <dbReference type="ARBA" id="ARBA00022857"/>
    </source>
</evidence>
<keyword evidence="4" id="KW-0521">NADP</keyword>
<dbReference type="Pfam" id="PF07992">
    <property type="entry name" value="Pyr_redox_2"/>
    <property type="match status" value="1"/>
</dbReference>
<feature type="domain" description="FAD/NAD(P)-binding" evidence="13">
    <location>
        <begin position="35"/>
        <end position="351"/>
    </location>
</feature>
<comment type="similarity">
    <text evidence="1 10">Belongs to the class-I pyridine nucleotide-disulfide oxidoreductase family.</text>
</comment>
<name>A0AAE2S966_9BACT</name>
<accession>A0AAE2S966</accession>
<dbReference type="InterPro" id="IPR023753">
    <property type="entry name" value="FAD/NAD-binding_dom"/>
</dbReference>
<dbReference type="RefSeq" id="WP_309488024.1">
    <property type="nucleotide sequence ID" value="NZ_JAENIG010000001.1"/>
</dbReference>
<evidence type="ECO:0000256" key="1">
    <source>
        <dbReference type="ARBA" id="ARBA00007532"/>
    </source>
</evidence>
<evidence type="ECO:0000256" key="2">
    <source>
        <dbReference type="ARBA" id="ARBA00022630"/>
    </source>
</evidence>
<organism evidence="14 15">
    <name type="scientific">Oceaniferula flava</name>
    <dbReference type="NCBI Taxonomy" id="2800421"/>
    <lineage>
        <taxon>Bacteria</taxon>
        <taxon>Pseudomonadati</taxon>
        <taxon>Verrucomicrobiota</taxon>
        <taxon>Verrucomicrobiia</taxon>
        <taxon>Verrucomicrobiales</taxon>
        <taxon>Verrucomicrobiaceae</taxon>
        <taxon>Oceaniferula</taxon>
    </lineage>
</organism>
<evidence type="ECO:0000259" key="13">
    <source>
        <dbReference type="Pfam" id="PF07992"/>
    </source>
</evidence>
<dbReference type="InterPro" id="IPR004099">
    <property type="entry name" value="Pyr_nucl-diS_OxRdtase_dimer"/>
</dbReference>
<evidence type="ECO:0000256" key="6">
    <source>
        <dbReference type="ARBA" id="ARBA00023157"/>
    </source>
</evidence>
<evidence type="ECO:0000313" key="15">
    <source>
        <dbReference type="Proteomes" id="UP000634206"/>
    </source>
</evidence>
<evidence type="ECO:0000256" key="10">
    <source>
        <dbReference type="RuleBase" id="RU003691"/>
    </source>
</evidence>
<keyword evidence="2 10" id="KW-0285">Flavoprotein</keyword>
<dbReference type="InterPro" id="IPR001100">
    <property type="entry name" value="Pyr_nuc-diS_OxRdtase"/>
</dbReference>
<dbReference type="FunFam" id="3.30.390.30:FF:000001">
    <property type="entry name" value="Dihydrolipoyl dehydrogenase"/>
    <property type="match status" value="1"/>
</dbReference>